<keyword evidence="1" id="KW-1133">Transmembrane helix</keyword>
<evidence type="ECO:0008006" key="4">
    <source>
        <dbReference type="Google" id="ProtNLM"/>
    </source>
</evidence>
<proteinExistence type="predicted"/>
<dbReference type="KEGG" id="mri:Mal4_52940"/>
<sequence length="135" mass="14045">MIENAMREPAFVHLLRAGEGYGLFILGLGFLSTLWGGVNLLLRAPGRANVLIQAFASLLPAVVGVFGVLASYEQFAVLAMSDVAPKPSEIAMVVSRAMACGLFGPLATIVPVSLGLFGLLKAAHRATPADNALPV</sequence>
<keyword evidence="3" id="KW-1185">Reference proteome</keyword>
<dbReference type="EMBL" id="CP036275">
    <property type="protein sequence ID" value="QDU40931.1"/>
    <property type="molecule type" value="Genomic_DNA"/>
</dbReference>
<protein>
    <recommendedName>
        <fullName evidence="4">MotA/TolQ/ExbB proton channel domain-containing protein</fullName>
    </recommendedName>
</protein>
<evidence type="ECO:0000313" key="2">
    <source>
        <dbReference type="EMBL" id="QDU40931.1"/>
    </source>
</evidence>
<dbReference type="AlphaFoldDB" id="A0A517ZEN5"/>
<dbReference type="RefSeq" id="WP_145372169.1">
    <property type="nucleotide sequence ID" value="NZ_CP036275.1"/>
</dbReference>
<organism evidence="2 3">
    <name type="scientific">Maioricimonas rarisocia</name>
    <dbReference type="NCBI Taxonomy" id="2528026"/>
    <lineage>
        <taxon>Bacteria</taxon>
        <taxon>Pseudomonadati</taxon>
        <taxon>Planctomycetota</taxon>
        <taxon>Planctomycetia</taxon>
        <taxon>Planctomycetales</taxon>
        <taxon>Planctomycetaceae</taxon>
        <taxon>Maioricimonas</taxon>
    </lineage>
</organism>
<feature type="transmembrane region" description="Helical" evidence="1">
    <location>
        <begin position="49"/>
        <end position="70"/>
    </location>
</feature>
<feature type="transmembrane region" description="Helical" evidence="1">
    <location>
        <begin position="90"/>
        <end position="117"/>
    </location>
</feature>
<gene>
    <name evidence="2" type="ORF">Mal4_52940</name>
</gene>
<reference evidence="2 3" key="1">
    <citation type="submission" date="2019-02" db="EMBL/GenBank/DDBJ databases">
        <title>Deep-cultivation of Planctomycetes and their phenomic and genomic characterization uncovers novel biology.</title>
        <authorList>
            <person name="Wiegand S."/>
            <person name="Jogler M."/>
            <person name="Boedeker C."/>
            <person name="Pinto D."/>
            <person name="Vollmers J."/>
            <person name="Rivas-Marin E."/>
            <person name="Kohn T."/>
            <person name="Peeters S.H."/>
            <person name="Heuer A."/>
            <person name="Rast P."/>
            <person name="Oberbeckmann S."/>
            <person name="Bunk B."/>
            <person name="Jeske O."/>
            <person name="Meyerdierks A."/>
            <person name="Storesund J.E."/>
            <person name="Kallscheuer N."/>
            <person name="Luecker S."/>
            <person name="Lage O.M."/>
            <person name="Pohl T."/>
            <person name="Merkel B.J."/>
            <person name="Hornburger P."/>
            <person name="Mueller R.-W."/>
            <person name="Bruemmer F."/>
            <person name="Labrenz M."/>
            <person name="Spormann A.M."/>
            <person name="Op den Camp H."/>
            <person name="Overmann J."/>
            <person name="Amann R."/>
            <person name="Jetten M.S.M."/>
            <person name="Mascher T."/>
            <person name="Medema M.H."/>
            <person name="Devos D.P."/>
            <person name="Kaster A.-K."/>
            <person name="Ovreas L."/>
            <person name="Rohde M."/>
            <person name="Galperin M.Y."/>
            <person name="Jogler C."/>
        </authorList>
    </citation>
    <scope>NUCLEOTIDE SEQUENCE [LARGE SCALE GENOMIC DNA]</scope>
    <source>
        <strain evidence="2 3">Mal4</strain>
    </source>
</reference>
<keyword evidence="1" id="KW-0472">Membrane</keyword>
<evidence type="ECO:0000256" key="1">
    <source>
        <dbReference type="SAM" id="Phobius"/>
    </source>
</evidence>
<dbReference type="Proteomes" id="UP000320496">
    <property type="component" value="Chromosome"/>
</dbReference>
<accession>A0A517ZEN5</accession>
<evidence type="ECO:0000313" key="3">
    <source>
        <dbReference type="Proteomes" id="UP000320496"/>
    </source>
</evidence>
<feature type="transmembrane region" description="Helical" evidence="1">
    <location>
        <begin position="20"/>
        <end position="42"/>
    </location>
</feature>
<name>A0A517ZEN5_9PLAN</name>
<keyword evidence="1" id="KW-0812">Transmembrane</keyword>